<protein>
    <submittedName>
        <fullName evidence="1">Uncharacterized protein</fullName>
    </submittedName>
</protein>
<reference evidence="1 2" key="1">
    <citation type="journal article" date="2012" name="BMC Genomics">
        <title>Tools to kill: Genome of one of the most destructive plant pathogenic fungi Macrophomina phaseolina.</title>
        <authorList>
            <person name="Islam M.S."/>
            <person name="Haque M.S."/>
            <person name="Islam M.M."/>
            <person name="Emdad E.M."/>
            <person name="Halim A."/>
            <person name="Hossen Q.M.M."/>
            <person name="Hossain M.Z."/>
            <person name="Ahmed B."/>
            <person name="Rahim S."/>
            <person name="Rahman M.S."/>
            <person name="Alam M.M."/>
            <person name="Hou S."/>
            <person name="Wan X."/>
            <person name="Saito J.A."/>
            <person name="Alam M."/>
        </authorList>
    </citation>
    <scope>NUCLEOTIDE SEQUENCE [LARGE SCALE GENOMIC DNA]</scope>
    <source>
        <strain evidence="1 2">MS6</strain>
    </source>
</reference>
<dbReference type="InParanoid" id="K2RXF1"/>
<dbReference type="EMBL" id="AHHD01000163">
    <property type="protein sequence ID" value="EKG19438.1"/>
    <property type="molecule type" value="Genomic_DNA"/>
</dbReference>
<gene>
    <name evidence="1" type="ORF">MPH_03301</name>
</gene>
<proteinExistence type="predicted"/>
<dbReference type="AlphaFoldDB" id="K2RXF1"/>
<dbReference type="VEuPathDB" id="FungiDB:MPH_03301"/>
<organism evidence="1 2">
    <name type="scientific">Macrophomina phaseolina (strain MS6)</name>
    <name type="common">Charcoal rot fungus</name>
    <dbReference type="NCBI Taxonomy" id="1126212"/>
    <lineage>
        <taxon>Eukaryota</taxon>
        <taxon>Fungi</taxon>
        <taxon>Dikarya</taxon>
        <taxon>Ascomycota</taxon>
        <taxon>Pezizomycotina</taxon>
        <taxon>Dothideomycetes</taxon>
        <taxon>Dothideomycetes incertae sedis</taxon>
        <taxon>Botryosphaeriales</taxon>
        <taxon>Botryosphaeriaceae</taxon>
        <taxon>Macrophomina</taxon>
    </lineage>
</organism>
<evidence type="ECO:0000313" key="1">
    <source>
        <dbReference type="EMBL" id="EKG19438.1"/>
    </source>
</evidence>
<name>K2RXF1_MACPH</name>
<comment type="caution">
    <text evidence="1">The sequence shown here is derived from an EMBL/GenBank/DDBJ whole genome shotgun (WGS) entry which is preliminary data.</text>
</comment>
<accession>K2RXF1</accession>
<dbReference type="Proteomes" id="UP000007129">
    <property type="component" value="Unassembled WGS sequence"/>
</dbReference>
<dbReference type="HOGENOM" id="CLU_1510886_0_0_1"/>
<sequence length="178" mass="19240">METRITKAKAPKMEPHTMEMVSEEVPEWGAEVALALALAPMVAEEEVEDALDVEEVREVEDVIELELVEEAVVEEDAAEVEEAAVVEESAAADEAAAVEAAVLDESAALETEAEEVEVGSEVVLVVGSAILGNKKTDWVSDEWETKKVRQDKARQERKVRLKTAANGYLAYVCLTGGG</sequence>
<evidence type="ECO:0000313" key="2">
    <source>
        <dbReference type="Proteomes" id="UP000007129"/>
    </source>
</evidence>